<proteinExistence type="predicted"/>
<organism evidence="1 2">
    <name type="scientific">Triangularia setosa</name>
    <dbReference type="NCBI Taxonomy" id="2587417"/>
    <lineage>
        <taxon>Eukaryota</taxon>
        <taxon>Fungi</taxon>
        <taxon>Dikarya</taxon>
        <taxon>Ascomycota</taxon>
        <taxon>Pezizomycotina</taxon>
        <taxon>Sordariomycetes</taxon>
        <taxon>Sordariomycetidae</taxon>
        <taxon>Sordariales</taxon>
        <taxon>Podosporaceae</taxon>
        <taxon>Triangularia</taxon>
    </lineage>
</organism>
<reference evidence="1" key="1">
    <citation type="journal article" date="2023" name="Mol. Phylogenet. Evol.">
        <title>Genome-scale phylogeny and comparative genomics of the fungal order Sordariales.</title>
        <authorList>
            <person name="Hensen N."/>
            <person name="Bonometti L."/>
            <person name="Westerberg I."/>
            <person name="Brannstrom I.O."/>
            <person name="Guillou S."/>
            <person name="Cros-Aarteil S."/>
            <person name="Calhoun S."/>
            <person name="Haridas S."/>
            <person name="Kuo A."/>
            <person name="Mondo S."/>
            <person name="Pangilinan J."/>
            <person name="Riley R."/>
            <person name="LaButti K."/>
            <person name="Andreopoulos B."/>
            <person name="Lipzen A."/>
            <person name="Chen C."/>
            <person name="Yan M."/>
            <person name="Daum C."/>
            <person name="Ng V."/>
            <person name="Clum A."/>
            <person name="Steindorff A."/>
            <person name="Ohm R.A."/>
            <person name="Martin F."/>
            <person name="Silar P."/>
            <person name="Natvig D.O."/>
            <person name="Lalanne C."/>
            <person name="Gautier V."/>
            <person name="Ament-Velasquez S.L."/>
            <person name="Kruys A."/>
            <person name="Hutchinson M.I."/>
            <person name="Powell A.J."/>
            <person name="Barry K."/>
            <person name="Miller A.N."/>
            <person name="Grigoriev I.V."/>
            <person name="Debuchy R."/>
            <person name="Gladieux P."/>
            <person name="Hiltunen Thoren M."/>
            <person name="Johannesson H."/>
        </authorList>
    </citation>
    <scope>NUCLEOTIDE SEQUENCE</scope>
    <source>
        <strain evidence="1">CBS 892.96</strain>
    </source>
</reference>
<keyword evidence="2" id="KW-1185">Reference proteome</keyword>
<accession>A0AAN6WHQ7</accession>
<evidence type="ECO:0000313" key="2">
    <source>
        <dbReference type="Proteomes" id="UP001302321"/>
    </source>
</evidence>
<sequence>MDYHLAGTPASLVCSSLRSRQPWTSVTTQLLQSDSRKWRESTLQSHDISLVIEQEHTEVFQIYKFIFIAPAHVDTEEPTAIVRVTQLCQDLGDAKAGVIFFLDQENEKEYGDAMKAYMTLQIKLMEHTPNIPIIPLTSLDVLPPTLKNFQDSFSEGVGNRIQQQVEIDVPRDLLGCCSTGEKHLSRQAVDTIVQTQEFLSFRELLDSNRLRSHEGQKSMRVALGLKDGKRFVKFWTG</sequence>
<protein>
    <submittedName>
        <fullName evidence="1">Uncharacterized protein</fullName>
    </submittedName>
</protein>
<gene>
    <name evidence="1" type="ORF">QBC36DRAFT_174995</name>
</gene>
<evidence type="ECO:0000313" key="1">
    <source>
        <dbReference type="EMBL" id="KAK4181640.1"/>
    </source>
</evidence>
<name>A0AAN6WHQ7_9PEZI</name>
<dbReference type="EMBL" id="MU866085">
    <property type="protein sequence ID" value="KAK4181640.1"/>
    <property type="molecule type" value="Genomic_DNA"/>
</dbReference>
<reference evidence="1" key="2">
    <citation type="submission" date="2023-05" db="EMBL/GenBank/DDBJ databases">
        <authorList>
            <consortium name="Lawrence Berkeley National Laboratory"/>
            <person name="Steindorff A."/>
            <person name="Hensen N."/>
            <person name="Bonometti L."/>
            <person name="Westerberg I."/>
            <person name="Brannstrom I.O."/>
            <person name="Guillou S."/>
            <person name="Cros-Aarteil S."/>
            <person name="Calhoun S."/>
            <person name="Haridas S."/>
            <person name="Kuo A."/>
            <person name="Mondo S."/>
            <person name="Pangilinan J."/>
            <person name="Riley R."/>
            <person name="Labutti K."/>
            <person name="Andreopoulos B."/>
            <person name="Lipzen A."/>
            <person name="Chen C."/>
            <person name="Yanf M."/>
            <person name="Daum C."/>
            <person name="Ng V."/>
            <person name="Clum A."/>
            <person name="Ohm R."/>
            <person name="Martin F."/>
            <person name="Silar P."/>
            <person name="Natvig D."/>
            <person name="Lalanne C."/>
            <person name="Gautier V."/>
            <person name="Ament-Velasquez S.L."/>
            <person name="Kruys A."/>
            <person name="Hutchinson M.I."/>
            <person name="Powell A.J."/>
            <person name="Barry K."/>
            <person name="Miller A.N."/>
            <person name="Grigoriev I.V."/>
            <person name="Debuchy R."/>
            <person name="Gladieux P."/>
            <person name="Thoren M.H."/>
            <person name="Johannesson H."/>
        </authorList>
    </citation>
    <scope>NUCLEOTIDE SEQUENCE</scope>
    <source>
        <strain evidence="1">CBS 892.96</strain>
    </source>
</reference>
<dbReference type="Proteomes" id="UP001302321">
    <property type="component" value="Unassembled WGS sequence"/>
</dbReference>
<comment type="caution">
    <text evidence="1">The sequence shown here is derived from an EMBL/GenBank/DDBJ whole genome shotgun (WGS) entry which is preliminary data.</text>
</comment>
<dbReference type="AlphaFoldDB" id="A0AAN6WHQ7"/>